<accession>A0AA86MWL3</accession>
<evidence type="ECO:0000256" key="1">
    <source>
        <dbReference type="SAM" id="Phobius"/>
    </source>
</evidence>
<evidence type="ECO:0000313" key="3">
    <source>
        <dbReference type="Proteomes" id="UP001179121"/>
    </source>
</evidence>
<name>A0AA86MWL3_9BACT</name>
<proteinExistence type="predicted"/>
<keyword evidence="1" id="KW-0812">Transmembrane</keyword>
<feature type="transmembrane region" description="Helical" evidence="1">
    <location>
        <begin position="249"/>
        <end position="270"/>
    </location>
</feature>
<feature type="transmembrane region" description="Helical" evidence="1">
    <location>
        <begin position="204"/>
        <end position="225"/>
    </location>
</feature>
<evidence type="ECO:0008006" key="4">
    <source>
        <dbReference type="Google" id="ProtNLM"/>
    </source>
</evidence>
<sequence>MSEIKGWWVSFRHLWLAIVLVASPWISPSVLQAQHYQDQHGESDAGYGVPGHAEPASKVPQWEGSAEGKAYSEFSHQISALCVLLLGLGELRSSFGVRGKDWDTYLLPGALMAAGVWLLIWSDHDAWPVGHMSFLDTFVRATGEIAQHKQYGLLALGVGAIELARRREALQAPGWLFPLPLFAIVGGLMLFSHNHGAHPAAQHIAMHHALMGTTAVAAGIAKTLAGWKTVRQLSPRAGVGLEGVGTRNISWWDLTWSLLVLVIAVQLLLYRE</sequence>
<dbReference type="KEGG" id="nti:DNFV4_00632"/>
<evidence type="ECO:0000313" key="2">
    <source>
        <dbReference type="EMBL" id="CAI4030205.1"/>
    </source>
</evidence>
<keyword evidence="1" id="KW-0472">Membrane</keyword>
<reference evidence="2" key="1">
    <citation type="submission" date="2022-10" db="EMBL/GenBank/DDBJ databases">
        <authorList>
            <person name="Koch H."/>
        </authorList>
    </citation>
    <scope>NUCLEOTIDE SEQUENCE</scope>
    <source>
        <strain evidence="2">DNF</strain>
    </source>
</reference>
<dbReference type="RefSeq" id="WP_289267203.1">
    <property type="nucleotide sequence ID" value="NZ_OX365700.1"/>
</dbReference>
<feature type="transmembrane region" description="Helical" evidence="1">
    <location>
        <begin position="104"/>
        <end position="122"/>
    </location>
</feature>
<dbReference type="AlphaFoldDB" id="A0AA86MWL3"/>
<organism evidence="2 3">
    <name type="scientific">Nitrospira tepida</name>
    <dbReference type="NCBI Taxonomy" id="2973512"/>
    <lineage>
        <taxon>Bacteria</taxon>
        <taxon>Pseudomonadati</taxon>
        <taxon>Nitrospirota</taxon>
        <taxon>Nitrospiria</taxon>
        <taxon>Nitrospirales</taxon>
        <taxon>Nitrospiraceae</taxon>
        <taxon>Nitrospira</taxon>
    </lineage>
</organism>
<protein>
    <recommendedName>
        <fullName evidence="4">Copper resistance protein D domain-containing protein</fullName>
    </recommendedName>
</protein>
<gene>
    <name evidence="2" type="ORF">DNFV4_00632</name>
</gene>
<dbReference type="Proteomes" id="UP001179121">
    <property type="component" value="Chromosome"/>
</dbReference>
<keyword evidence="1" id="KW-1133">Transmembrane helix</keyword>
<keyword evidence="3" id="KW-1185">Reference proteome</keyword>
<dbReference type="EMBL" id="OX365700">
    <property type="protein sequence ID" value="CAI4030205.1"/>
    <property type="molecule type" value="Genomic_DNA"/>
</dbReference>
<feature type="transmembrane region" description="Helical" evidence="1">
    <location>
        <begin position="175"/>
        <end position="192"/>
    </location>
</feature>